<dbReference type="InterPro" id="IPR034157">
    <property type="entry name" value="TOPRIM_TopoII"/>
</dbReference>
<dbReference type="InterPro" id="IPR050634">
    <property type="entry name" value="DNA_Topoisomerase_II"/>
</dbReference>
<dbReference type="PROSITE" id="PS52040">
    <property type="entry name" value="TOPO_IIA"/>
    <property type="match status" value="1"/>
</dbReference>
<dbReference type="InterPro" id="IPR018490">
    <property type="entry name" value="cNMP-bd_dom_sf"/>
</dbReference>
<dbReference type="EMBL" id="LSRX01000896">
    <property type="protein sequence ID" value="OLP86868.1"/>
    <property type="molecule type" value="Genomic_DNA"/>
</dbReference>
<dbReference type="SUPFAM" id="SSF54211">
    <property type="entry name" value="Ribosomal protein S5 domain 2-like"/>
    <property type="match status" value="1"/>
</dbReference>
<dbReference type="InterPro" id="IPR018522">
    <property type="entry name" value="TopoIIA_CS"/>
</dbReference>
<feature type="domain" description="Topo IIA-type catalytic" evidence="25">
    <location>
        <begin position="1423"/>
        <end position="1859"/>
    </location>
</feature>
<evidence type="ECO:0000256" key="21">
    <source>
        <dbReference type="SAM" id="MobiDB-lite"/>
    </source>
</evidence>
<evidence type="ECO:0000256" key="20">
    <source>
        <dbReference type="SAM" id="Coils"/>
    </source>
</evidence>
<dbReference type="Pfam" id="PF00204">
    <property type="entry name" value="DNA_gyraseB"/>
    <property type="match status" value="1"/>
</dbReference>
<evidence type="ECO:0000313" key="27">
    <source>
        <dbReference type="Proteomes" id="UP000186817"/>
    </source>
</evidence>
<dbReference type="InterPro" id="IPR013758">
    <property type="entry name" value="Topo_IIA_A/C_ab"/>
</dbReference>
<comment type="cofactor">
    <cofactor evidence="3">
        <name>Mg(2+)</name>
        <dbReference type="ChEBI" id="CHEBI:18420"/>
    </cofactor>
</comment>
<dbReference type="CDD" id="cd03365">
    <property type="entry name" value="TOPRIM_TopoIIA"/>
    <property type="match status" value="1"/>
</dbReference>
<dbReference type="InterPro" id="IPR036890">
    <property type="entry name" value="HATPase_C_sf"/>
</dbReference>
<dbReference type="PROSITE" id="PS50880">
    <property type="entry name" value="TOPRIM"/>
    <property type="match status" value="1"/>
</dbReference>
<feature type="transmembrane region" description="Helical" evidence="22">
    <location>
        <begin position="278"/>
        <end position="298"/>
    </location>
</feature>
<evidence type="ECO:0000256" key="3">
    <source>
        <dbReference type="ARBA" id="ARBA00001946"/>
    </source>
</evidence>
<gene>
    <name evidence="26" type="primary">top2</name>
    <name evidence="26" type="ORF">AK812_SmicGene31991</name>
</gene>
<dbReference type="GO" id="GO:0046872">
    <property type="term" value="F:metal ion binding"/>
    <property type="evidence" value="ECO:0007669"/>
    <property type="project" value="UniProtKB-KW"/>
</dbReference>
<keyword evidence="27" id="KW-1185">Reference proteome</keyword>
<evidence type="ECO:0000256" key="6">
    <source>
        <dbReference type="ARBA" id="ARBA00012895"/>
    </source>
</evidence>
<evidence type="ECO:0000256" key="11">
    <source>
        <dbReference type="ARBA" id="ARBA00022840"/>
    </source>
</evidence>
<dbReference type="InterPro" id="IPR013760">
    <property type="entry name" value="Topo_IIA-like_dom_sf"/>
</dbReference>
<dbReference type="SUPFAM" id="SSF51206">
    <property type="entry name" value="cAMP-binding domain-like"/>
    <property type="match status" value="1"/>
</dbReference>
<evidence type="ECO:0000256" key="9">
    <source>
        <dbReference type="ARBA" id="ARBA00022723"/>
    </source>
</evidence>
<dbReference type="PRINTS" id="PR01158">
    <property type="entry name" value="TOPISMRASEII"/>
</dbReference>
<dbReference type="FunFam" id="3.40.50.670:FF:000001">
    <property type="entry name" value="DNA topoisomerase 2"/>
    <property type="match status" value="2"/>
</dbReference>
<dbReference type="GO" id="GO:0000819">
    <property type="term" value="P:sister chromatid segregation"/>
    <property type="evidence" value="ECO:0007669"/>
    <property type="project" value="TreeGrafter"/>
</dbReference>
<feature type="region of interest" description="Disordered" evidence="21">
    <location>
        <begin position="1888"/>
        <end position="1917"/>
    </location>
</feature>
<dbReference type="InterPro" id="IPR006171">
    <property type="entry name" value="TOPRIM_dom"/>
</dbReference>
<keyword evidence="14 19" id="KW-0799">Topoisomerase</keyword>
<evidence type="ECO:0000256" key="5">
    <source>
        <dbReference type="ARBA" id="ARBA00011080"/>
    </source>
</evidence>
<keyword evidence="18 19" id="KW-0413">Isomerase</keyword>
<feature type="coiled-coil region" evidence="20">
    <location>
        <begin position="1829"/>
        <end position="1886"/>
    </location>
</feature>
<feature type="transmembrane region" description="Helical" evidence="22">
    <location>
        <begin position="153"/>
        <end position="175"/>
    </location>
</feature>
<dbReference type="SUPFAM" id="SSF56719">
    <property type="entry name" value="Type II DNA topoisomerase"/>
    <property type="match status" value="1"/>
</dbReference>
<feature type="domain" description="Toprim" evidence="24">
    <location>
        <begin position="1177"/>
        <end position="1291"/>
    </location>
</feature>
<dbReference type="CDD" id="cd00038">
    <property type="entry name" value="CAP_ED"/>
    <property type="match status" value="1"/>
</dbReference>
<dbReference type="SMART" id="SM00433">
    <property type="entry name" value="TOP2c"/>
    <property type="match status" value="1"/>
</dbReference>
<feature type="active site" description="O-(5'-phospho-DNA)-tyrosine intermediate" evidence="19">
    <location>
        <position position="1513"/>
    </location>
</feature>
<dbReference type="InterPro" id="IPR001241">
    <property type="entry name" value="Topo_IIA"/>
</dbReference>
<keyword evidence="15" id="KW-0406">Ion transport</keyword>
<evidence type="ECO:0000256" key="18">
    <source>
        <dbReference type="ARBA" id="ARBA00023235"/>
    </source>
</evidence>
<feature type="compositionally biased region" description="Basic residues" evidence="21">
    <location>
        <begin position="2009"/>
        <end position="2018"/>
    </location>
</feature>
<feature type="region of interest" description="Disordered" evidence="21">
    <location>
        <begin position="69"/>
        <end position="88"/>
    </location>
</feature>
<feature type="transmembrane region" description="Helical" evidence="22">
    <location>
        <begin position="361"/>
        <end position="386"/>
    </location>
</feature>
<evidence type="ECO:0000256" key="22">
    <source>
        <dbReference type="SAM" id="Phobius"/>
    </source>
</evidence>
<dbReference type="InterPro" id="IPR002205">
    <property type="entry name" value="Topo_IIA_dom_A"/>
</dbReference>
<dbReference type="InterPro" id="IPR013757">
    <property type="entry name" value="Topo_IIA_A_a_sf"/>
</dbReference>
<dbReference type="InterPro" id="IPR001154">
    <property type="entry name" value="TopoII_euk"/>
</dbReference>
<dbReference type="SUPFAM" id="SSF55874">
    <property type="entry name" value="ATPase domain of HSP90 chaperone/DNA topoisomerase II/histidine kinase"/>
    <property type="match status" value="1"/>
</dbReference>
<keyword evidence="11" id="KW-0067">ATP-binding</keyword>
<dbReference type="InterPro" id="IPR014710">
    <property type="entry name" value="RmlC-like_jellyroll"/>
</dbReference>
<keyword evidence="20" id="KW-0175">Coiled coil</keyword>
<keyword evidence="9" id="KW-0479">Metal-binding</keyword>
<dbReference type="Gene3D" id="3.40.50.670">
    <property type="match status" value="1"/>
</dbReference>
<evidence type="ECO:0000256" key="17">
    <source>
        <dbReference type="ARBA" id="ARBA00023136"/>
    </source>
</evidence>
<dbReference type="CDD" id="cd00187">
    <property type="entry name" value="TOP4c"/>
    <property type="match status" value="1"/>
</dbReference>
<dbReference type="Gene3D" id="3.30.230.10">
    <property type="match status" value="1"/>
</dbReference>
<evidence type="ECO:0000256" key="16">
    <source>
        <dbReference type="ARBA" id="ARBA00023125"/>
    </source>
</evidence>
<evidence type="ECO:0000259" key="25">
    <source>
        <dbReference type="PROSITE" id="PS52040"/>
    </source>
</evidence>
<dbReference type="FunFam" id="3.30.565.10:FF:000004">
    <property type="entry name" value="DNA topoisomerase 2"/>
    <property type="match status" value="1"/>
</dbReference>
<dbReference type="InterPro" id="IPR013506">
    <property type="entry name" value="Topo_IIA_bsu_dom2"/>
</dbReference>
<dbReference type="Gene3D" id="2.60.120.10">
    <property type="entry name" value="Jelly Rolls"/>
    <property type="match status" value="1"/>
</dbReference>
<dbReference type="SMART" id="SM00434">
    <property type="entry name" value="TOP4c"/>
    <property type="match status" value="1"/>
</dbReference>
<dbReference type="Pfam" id="PF02518">
    <property type="entry name" value="HATPase_c"/>
    <property type="match status" value="1"/>
</dbReference>
<keyword evidence="10" id="KW-0547">Nucleotide-binding</keyword>
<keyword evidence="12" id="KW-0460">Magnesium</keyword>
<feature type="region of interest" description="Disordered" evidence="21">
    <location>
        <begin position="1940"/>
        <end position="2040"/>
    </location>
</feature>
<protein>
    <recommendedName>
        <fullName evidence="6">DNA topoisomerase (ATP-hydrolyzing)</fullName>
        <ecNumber evidence="6">5.6.2.2</ecNumber>
    </recommendedName>
</protein>
<proteinExistence type="inferred from homology"/>
<dbReference type="Gene3D" id="3.30.1360.40">
    <property type="match status" value="1"/>
</dbReference>
<dbReference type="PROSITE" id="PS50042">
    <property type="entry name" value="CNMP_BINDING_3"/>
    <property type="match status" value="1"/>
</dbReference>
<comment type="cofactor">
    <cofactor evidence="2">
        <name>Ca(2+)</name>
        <dbReference type="ChEBI" id="CHEBI:29108"/>
    </cofactor>
</comment>
<feature type="transmembrane region" description="Helical" evidence="22">
    <location>
        <begin position="334"/>
        <end position="354"/>
    </location>
</feature>
<dbReference type="Proteomes" id="UP000186817">
    <property type="component" value="Unassembled WGS sequence"/>
</dbReference>
<keyword evidence="8 22" id="KW-0812">Transmembrane</keyword>
<evidence type="ECO:0000259" key="23">
    <source>
        <dbReference type="PROSITE" id="PS50042"/>
    </source>
</evidence>
<dbReference type="PROSITE" id="PS00177">
    <property type="entry name" value="TOPOISOMERASE_II"/>
    <property type="match status" value="1"/>
</dbReference>
<accession>A0A1Q9CVC3</accession>
<evidence type="ECO:0000256" key="10">
    <source>
        <dbReference type="ARBA" id="ARBA00022741"/>
    </source>
</evidence>
<comment type="subcellular location">
    <subcellularLocation>
        <location evidence="4">Membrane</location>
        <topology evidence="4">Multi-pass membrane protein</topology>
    </subcellularLocation>
</comment>
<feature type="compositionally biased region" description="Basic and acidic residues" evidence="21">
    <location>
        <begin position="1975"/>
        <end position="1986"/>
    </location>
</feature>
<dbReference type="FunFam" id="3.30.1360.40:FF:000003">
    <property type="entry name" value="DNA topoisomerase 2"/>
    <property type="match status" value="1"/>
</dbReference>
<dbReference type="InterPro" id="IPR000595">
    <property type="entry name" value="cNMP-bd_dom"/>
</dbReference>
<dbReference type="CDD" id="cd03481">
    <property type="entry name" value="TopoIIA_Trans_ScTopoIIA"/>
    <property type="match status" value="1"/>
</dbReference>
<dbReference type="GO" id="GO:0006265">
    <property type="term" value="P:DNA topological change"/>
    <property type="evidence" value="ECO:0007669"/>
    <property type="project" value="UniProtKB-UniRule"/>
</dbReference>
<comment type="caution">
    <text evidence="26">The sequence shown here is derived from an EMBL/GenBank/DDBJ whole genome shotgun (WGS) entry which is preliminary data.</text>
</comment>
<feature type="compositionally biased region" description="Basic residues" evidence="21">
    <location>
        <begin position="2026"/>
        <end position="2040"/>
    </location>
</feature>
<dbReference type="InterPro" id="IPR005821">
    <property type="entry name" value="Ion_trans_dom"/>
</dbReference>
<feature type="transmembrane region" description="Helical" evidence="22">
    <location>
        <begin position="110"/>
        <end position="133"/>
    </location>
</feature>
<evidence type="ECO:0000256" key="14">
    <source>
        <dbReference type="ARBA" id="ARBA00023029"/>
    </source>
</evidence>
<dbReference type="InterPro" id="IPR020568">
    <property type="entry name" value="Ribosomal_Su5_D2-typ_SF"/>
</dbReference>
<evidence type="ECO:0000259" key="24">
    <source>
        <dbReference type="PROSITE" id="PS50880"/>
    </source>
</evidence>
<dbReference type="CDD" id="cd16930">
    <property type="entry name" value="HATPase_TopII-like"/>
    <property type="match status" value="1"/>
</dbReference>
<feature type="coiled-coil region" evidence="20">
    <location>
        <begin position="707"/>
        <end position="734"/>
    </location>
</feature>
<feature type="domain" description="Cyclic nucleotide-binding" evidence="23">
    <location>
        <begin position="566"/>
        <end position="607"/>
    </location>
</feature>
<dbReference type="FunFam" id="3.90.199.10:FF:000002">
    <property type="entry name" value="DNA topoisomerase 2"/>
    <property type="match status" value="1"/>
</dbReference>
<dbReference type="GO" id="GO:0003677">
    <property type="term" value="F:DNA binding"/>
    <property type="evidence" value="ECO:0007669"/>
    <property type="project" value="UniProtKB-UniRule"/>
</dbReference>
<dbReference type="PANTHER" id="PTHR10169">
    <property type="entry name" value="DNA TOPOISOMERASE/GYRASE"/>
    <property type="match status" value="1"/>
</dbReference>
<dbReference type="OrthoDB" id="276498at2759"/>
<organism evidence="26 27">
    <name type="scientific">Symbiodinium microadriaticum</name>
    <name type="common">Dinoflagellate</name>
    <name type="synonym">Zooxanthella microadriatica</name>
    <dbReference type="NCBI Taxonomy" id="2951"/>
    <lineage>
        <taxon>Eukaryota</taxon>
        <taxon>Sar</taxon>
        <taxon>Alveolata</taxon>
        <taxon>Dinophyceae</taxon>
        <taxon>Suessiales</taxon>
        <taxon>Symbiodiniaceae</taxon>
        <taxon>Symbiodinium</taxon>
    </lineage>
</organism>
<feature type="compositionally biased region" description="Acidic residues" evidence="21">
    <location>
        <begin position="79"/>
        <end position="88"/>
    </location>
</feature>
<reference evidence="26 27" key="1">
    <citation type="submission" date="2016-02" db="EMBL/GenBank/DDBJ databases">
        <title>Genome analysis of coral dinoflagellate symbionts highlights evolutionary adaptations to a symbiotic lifestyle.</title>
        <authorList>
            <person name="Aranda M."/>
            <person name="Li Y."/>
            <person name="Liew Y.J."/>
            <person name="Baumgarten S."/>
            <person name="Simakov O."/>
            <person name="Wilson M."/>
            <person name="Piel J."/>
            <person name="Ashoor H."/>
            <person name="Bougouffa S."/>
            <person name="Bajic V.B."/>
            <person name="Ryu T."/>
            <person name="Ravasi T."/>
            <person name="Bayer T."/>
            <person name="Micklem G."/>
            <person name="Kim H."/>
            <person name="Bhak J."/>
            <person name="Lajeunesse T.C."/>
            <person name="Voolstra C.R."/>
        </authorList>
    </citation>
    <scope>NUCLEOTIDE SEQUENCE [LARGE SCALE GENOMIC DNA]</scope>
    <source>
        <strain evidence="26 27">CCMP2467</strain>
    </source>
</reference>
<evidence type="ECO:0000313" key="26">
    <source>
        <dbReference type="EMBL" id="OLP86868.1"/>
    </source>
</evidence>
<keyword evidence="16 19" id="KW-0238">DNA-binding</keyword>
<evidence type="ECO:0000256" key="1">
    <source>
        <dbReference type="ARBA" id="ARBA00000185"/>
    </source>
</evidence>
<dbReference type="InterPro" id="IPR013759">
    <property type="entry name" value="Topo_IIA_B_C"/>
</dbReference>
<name>A0A1Q9CVC3_SYMMI</name>
<evidence type="ECO:0000256" key="15">
    <source>
        <dbReference type="ARBA" id="ARBA00023065"/>
    </source>
</evidence>
<evidence type="ECO:0000256" key="8">
    <source>
        <dbReference type="ARBA" id="ARBA00022692"/>
    </source>
</evidence>
<dbReference type="Gene3D" id="3.30.565.10">
    <property type="entry name" value="Histidine kinase-like ATPase, C-terminal domain"/>
    <property type="match status" value="1"/>
</dbReference>
<dbReference type="GO" id="GO:0016020">
    <property type="term" value="C:membrane"/>
    <property type="evidence" value="ECO:0007669"/>
    <property type="project" value="UniProtKB-SubCell"/>
</dbReference>
<dbReference type="Pfam" id="PF16898">
    <property type="entry name" value="TOPRIM_C"/>
    <property type="match status" value="1"/>
</dbReference>
<dbReference type="Pfam" id="PF01751">
    <property type="entry name" value="Toprim"/>
    <property type="match status" value="1"/>
</dbReference>
<dbReference type="GO" id="GO:0005634">
    <property type="term" value="C:nucleus"/>
    <property type="evidence" value="ECO:0007669"/>
    <property type="project" value="TreeGrafter"/>
</dbReference>
<dbReference type="Pfam" id="PF00520">
    <property type="entry name" value="Ion_trans"/>
    <property type="match status" value="1"/>
</dbReference>
<dbReference type="Gene3D" id="1.10.268.10">
    <property type="entry name" value="Topoisomerase, domain 3"/>
    <property type="match status" value="1"/>
</dbReference>
<dbReference type="GO" id="GO:0005216">
    <property type="term" value="F:monoatomic ion channel activity"/>
    <property type="evidence" value="ECO:0007669"/>
    <property type="project" value="InterPro"/>
</dbReference>
<dbReference type="FunFam" id="3.30.230.10:FF:000008">
    <property type="entry name" value="DNA topoisomerase 2"/>
    <property type="match status" value="1"/>
</dbReference>
<dbReference type="PRINTS" id="PR00418">
    <property type="entry name" value="TPI2FAMILY"/>
</dbReference>
<dbReference type="EC" id="5.6.2.2" evidence="6"/>
<evidence type="ECO:0000256" key="13">
    <source>
        <dbReference type="ARBA" id="ARBA00022989"/>
    </source>
</evidence>
<evidence type="ECO:0000256" key="4">
    <source>
        <dbReference type="ARBA" id="ARBA00004141"/>
    </source>
</evidence>
<evidence type="ECO:0000256" key="7">
    <source>
        <dbReference type="ARBA" id="ARBA00022448"/>
    </source>
</evidence>
<comment type="catalytic activity">
    <reaction evidence="1 19">
        <text>ATP-dependent breakage, passage and rejoining of double-stranded DNA.</text>
        <dbReference type="EC" id="5.6.2.2"/>
    </reaction>
</comment>
<dbReference type="InterPro" id="IPR014721">
    <property type="entry name" value="Ribsml_uS5_D2-typ_fold_subgr"/>
</dbReference>
<dbReference type="GO" id="GO:0000712">
    <property type="term" value="P:resolution of meiotic recombination intermediates"/>
    <property type="evidence" value="ECO:0007669"/>
    <property type="project" value="TreeGrafter"/>
</dbReference>
<dbReference type="PANTHER" id="PTHR10169:SF38">
    <property type="entry name" value="DNA TOPOISOMERASE 2"/>
    <property type="match status" value="1"/>
</dbReference>
<dbReference type="Pfam" id="PF00521">
    <property type="entry name" value="DNA_topoisoIV"/>
    <property type="match status" value="1"/>
</dbReference>
<dbReference type="Gene3D" id="3.90.199.10">
    <property type="entry name" value="Topoisomerase II, domain 5"/>
    <property type="match status" value="1"/>
</dbReference>
<dbReference type="SUPFAM" id="SSF81324">
    <property type="entry name" value="Voltage-gated potassium channels"/>
    <property type="match status" value="1"/>
</dbReference>
<dbReference type="FunFam" id="3.30.1490.30:FF:000001">
    <property type="entry name" value="DNA topoisomerase 2"/>
    <property type="match status" value="1"/>
</dbReference>
<sequence>MSKTVVTSEDSTRATSFSCASWIRARVSPSSAGAADGFARSPSGALSNASSGRFVRSLSPVRVSQITTGSLTTGKDVSEREEDSDVEEQDLMDHTGSMFVMKESNKFRKAWTGIVTAMLMYIGTWFLFQLTFIDLHKPEPLKVAEYLGIDETGWQVWSNLVDGMFYVDCFIYFFCSFQDERGREVDCLPRIMYRYATGSFLVNVMASLPDSAAGEMMKVVSGQEGSDGTSAHQAARTMRLQRASRLFRLARIGRLAKLTAMKSSPLWKWLQTLRGVRIINVLVGLFFSVHLLACGWYMCASLHADVESTWLARRMVDADGTKSLLDESDPGLQWLHAMYFVLTVFTTVGFGDIAAVTPGEILYVVFTFLIGAVVHSIIIGEVIAAVTRVDERGQFITEQRGLLERFAAHTELGEDCVMELQNWVNTEAVRWMNQKYDKEAVRGLLTGRHMARHIMNMLPCKLFKGQFATNRFFLNLPPRMDELPARLPMLLALNSHRQSFQKQEVIYQRSDFSNCFFLVASGVFAHIAVPAEGGGREQSSMTSTVGQWLVAASAASNVVMYPYQLFSQGSYFGEYGVLHNQPRDTSARCEARGSCIVVPKSELDRAMCDFPEFSAFWVSTADSRERQRLACRNRLTAGRSYKHLAAFMIQCFFRSLRKPSKVARVRAVSSSEEEPPAPPIVELSGTAIRRVSGFLQRSNTDALPGPTSESKLEMAELMREVRMLRAEISAMRRGGDFSPPREAFAEPPLIGQVPRWRLVLPAHSLANCIQQYSLLVTSWLFYVYNDKDGSVEQKQLNYVPGLYKIFDEILVNAADNYVRDNSQTYIKVTINEREGCISIENNGRGLPVEEHKEHQMYVPEMVFGHLLTSDNYDDSEKKVTGGRNGYGAKLTNIFSTKFEIECGDSERRKKYQQTWEENMRKKQKSKISAHLGESFTKITFWPDLSRFGMKKLDKDIVGLMCRRVVDVAGTTPAKCKVHLNGKRLEINSFKDYISLYTGTEDVQIVHEKCHERWEVAMTVSDGQFQQVSFVNNIATTKGGTHVVHVADQLVEAITQKVNKQNKGGMEVKPYHVRNYLWVFVNAQIENPSFDSQTKETMTLKQSKFGSACAIPDKMINSVLKTGIVDMVLQWAKAKEEIDLGKTLKGGSSAPNKKTKRLLNIPKLEDANLAGSKDGRECTLILTEGDSAKSLAVAGLGVIGRDRYGVFPLRGKILNVRDANFAQTMSNAEIANITKIIGLEPRKEYHSTNGLRYGSIMVMTDQDYDGSHIKGLILNFVQHWWPSLFKLPGFMTEFVTPIVKVSRRSFTQQFFTMQEYEKWKEENNNGRGWHLKYYKGLGTSTMAEAKEYFSNINEHSLSFEYTGQNDDEAFDMAFNKKRADDRKEWINEADDEEFVDHSKEAVTYLDFINKELVQFAKYDVLRAIPSVVDGFKPVQRKIMWASFKRNLKNDTKVAQLAGYVSEHAAYHHGESSLQGAIVGLAQTFVGANNVNLLVPSGQFGTRIQGGKDAASARYIYTRLEKITRLIFHPSDDALLDFQVEEGQRIEPKWYIPALPLVLVNGAEGIGTGWSTFLPNFHPRDIIANLKRYLRCQPVQDMCPWYAGFKGSIVLSPDKVGYESVGVIEKRGPTTLEITELPIKKWTQDYKEAVLQPMLSTDGPGTGQIEDFKECHTEVTVHFIITVTEEQMKAHEYIGLEKSFKLRSSLSTNNMIFFDKEGKIKRYSDERHIIEEFAELRLEYYHKRKAHLVRVLRIEAEILAAKARFIQEVIDEKLKVKNRKKDVLIEDLRKHGFKTLREITEGEDVVSDGSQGKAWEYLLGMPIWSLTAERVANLLAQLKDKQAELHKLECTAPEELWESDLNEILTELAALEARSRAALAEEKAAQKRAALSTAHSSKKAKTAVSSTPLPTPALGPGQLSTAALGEMQERQLKLTLTELPGLFNDMVPKKPPPPPGLEKLTKSAAAAAGKGDDEEGKGEPKEGEEAVKPRAKAKAFFEKKARGTAPTAKGKAAKGARGKGRGAGGRAAKAKAAKGVRGRGRK</sequence>
<evidence type="ECO:0000256" key="12">
    <source>
        <dbReference type="ARBA" id="ARBA00022842"/>
    </source>
</evidence>
<evidence type="ECO:0000256" key="19">
    <source>
        <dbReference type="PROSITE-ProRule" id="PRU01384"/>
    </source>
</evidence>
<dbReference type="GO" id="GO:0005524">
    <property type="term" value="F:ATP binding"/>
    <property type="evidence" value="ECO:0007669"/>
    <property type="project" value="UniProtKB-KW"/>
</dbReference>
<comment type="similarity">
    <text evidence="5">Belongs to the type II topoisomerase family.</text>
</comment>
<dbReference type="Gene3D" id="1.10.287.70">
    <property type="match status" value="1"/>
</dbReference>
<dbReference type="InterPro" id="IPR003594">
    <property type="entry name" value="HATPase_dom"/>
</dbReference>
<keyword evidence="13 22" id="KW-1133">Transmembrane helix</keyword>
<keyword evidence="7" id="KW-0813">Transport</keyword>
<keyword evidence="17 22" id="KW-0472">Membrane</keyword>
<dbReference type="GO" id="GO:0003918">
    <property type="term" value="F:DNA topoisomerase type II (double strand cut, ATP-hydrolyzing) activity"/>
    <property type="evidence" value="ECO:0007669"/>
    <property type="project" value="UniProtKB-EC"/>
</dbReference>
<dbReference type="Gene3D" id="3.30.1490.30">
    <property type="match status" value="1"/>
</dbReference>
<evidence type="ECO:0000256" key="2">
    <source>
        <dbReference type="ARBA" id="ARBA00001913"/>
    </source>
</evidence>
<dbReference type="InterPro" id="IPR031660">
    <property type="entry name" value="TOPRIM_C"/>
</dbReference>